<keyword evidence="3" id="KW-1185">Reference proteome</keyword>
<name>A0ABQ5K460_9EUKA</name>
<gene>
    <name evidence="2" type="ORF">ADUPG1_013271</name>
</gene>
<dbReference type="EMBL" id="BQXS01012641">
    <property type="protein sequence ID" value="GKT26192.1"/>
    <property type="molecule type" value="Genomic_DNA"/>
</dbReference>
<evidence type="ECO:0000256" key="1">
    <source>
        <dbReference type="SAM" id="Coils"/>
    </source>
</evidence>
<evidence type="ECO:0000313" key="3">
    <source>
        <dbReference type="Proteomes" id="UP001057375"/>
    </source>
</evidence>
<protein>
    <submittedName>
        <fullName evidence="2">Uncharacterized protein</fullName>
    </submittedName>
</protein>
<dbReference type="Proteomes" id="UP001057375">
    <property type="component" value="Unassembled WGS sequence"/>
</dbReference>
<keyword evidence="1" id="KW-0175">Coiled coil</keyword>
<proteinExistence type="predicted"/>
<evidence type="ECO:0000313" key="2">
    <source>
        <dbReference type="EMBL" id="GKT26192.1"/>
    </source>
</evidence>
<reference evidence="2" key="1">
    <citation type="submission" date="2022-03" db="EMBL/GenBank/DDBJ databases">
        <title>Draft genome sequence of Aduncisulcus paluster, a free-living microaerophilic Fornicata.</title>
        <authorList>
            <person name="Yuyama I."/>
            <person name="Kume K."/>
            <person name="Tamura T."/>
            <person name="Inagaki Y."/>
            <person name="Hashimoto T."/>
        </authorList>
    </citation>
    <scope>NUCLEOTIDE SEQUENCE</scope>
    <source>
        <strain evidence="2">NY0171</strain>
    </source>
</reference>
<accession>A0ABQ5K460</accession>
<feature type="coiled-coil region" evidence="1">
    <location>
        <begin position="7"/>
        <end position="41"/>
    </location>
</feature>
<organism evidence="2 3">
    <name type="scientific">Aduncisulcus paluster</name>
    <dbReference type="NCBI Taxonomy" id="2918883"/>
    <lineage>
        <taxon>Eukaryota</taxon>
        <taxon>Metamonada</taxon>
        <taxon>Carpediemonas-like organisms</taxon>
        <taxon>Aduncisulcus</taxon>
    </lineage>
</organism>
<comment type="caution">
    <text evidence="2">The sequence shown here is derived from an EMBL/GenBank/DDBJ whole genome shotgun (WGS) entry which is preliminary data.</text>
</comment>
<sequence>MSSEIRQIDLLTKIDQLKSELQEEEKDIDVQQEKCLKISEKRRSLCLSHDLLQSYYDNIRYLKSIAQVSSCDRKQTYPISSRRIQSLLHDCWVTKEDIDSISYSRDMKSFVSKYQNSLLHHHHDIVNSVKTTKSERKKTFDDLDMISQSEYERQSMAIEDMRVVALRCVRKQEIDAKIIAELDIKIEKEKHLYEEETQSHQRSKSLKTKEYKLKHDLSNIIRQIEQIKKELSSK</sequence>